<keyword evidence="3" id="KW-1185">Reference proteome</keyword>
<evidence type="ECO:0000256" key="1">
    <source>
        <dbReference type="SAM" id="MobiDB-lite"/>
    </source>
</evidence>
<gene>
    <name evidence="2" type="ORF">FA13DRAFT_1726907</name>
</gene>
<feature type="compositionally biased region" description="Low complexity" evidence="1">
    <location>
        <begin position="218"/>
        <end position="228"/>
    </location>
</feature>
<dbReference type="Gene3D" id="3.40.630.20">
    <property type="entry name" value="Peptidase C15, pyroglutamyl peptidase I-like"/>
    <property type="match status" value="1"/>
</dbReference>
<comment type="caution">
    <text evidence="2">The sequence shown here is derived from an EMBL/GenBank/DDBJ whole genome shotgun (WGS) entry which is preliminary data.</text>
</comment>
<accession>A0A4Y7TRD1</accession>
<feature type="region of interest" description="Disordered" evidence="1">
    <location>
        <begin position="199"/>
        <end position="231"/>
    </location>
</feature>
<evidence type="ECO:0000313" key="2">
    <source>
        <dbReference type="EMBL" id="TEB36541.1"/>
    </source>
</evidence>
<proteinExistence type="predicted"/>
<name>A0A4Y7TRD1_COPMI</name>
<reference evidence="2 3" key="1">
    <citation type="journal article" date="2019" name="Nat. Ecol. Evol.">
        <title>Megaphylogeny resolves global patterns of mushroom evolution.</title>
        <authorList>
            <person name="Varga T."/>
            <person name="Krizsan K."/>
            <person name="Foldi C."/>
            <person name="Dima B."/>
            <person name="Sanchez-Garcia M."/>
            <person name="Sanchez-Ramirez S."/>
            <person name="Szollosi G.J."/>
            <person name="Szarkandi J.G."/>
            <person name="Papp V."/>
            <person name="Albert L."/>
            <person name="Andreopoulos W."/>
            <person name="Angelini C."/>
            <person name="Antonin V."/>
            <person name="Barry K.W."/>
            <person name="Bougher N.L."/>
            <person name="Buchanan P."/>
            <person name="Buyck B."/>
            <person name="Bense V."/>
            <person name="Catcheside P."/>
            <person name="Chovatia M."/>
            <person name="Cooper J."/>
            <person name="Damon W."/>
            <person name="Desjardin D."/>
            <person name="Finy P."/>
            <person name="Geml J."/>
            <person name="Haridas S."/>
            <person name="Hughes K."/>
            <person name="Justo A."/>
            <person name="Karasinski D."/>
            <person name="Kautmanova I."/>
            <person name="Kiss B."/>
            <person name="Kocsube S."/>
            <person name="Kotiranta H."/>
            <person name="LaButti K.M."/>
            <person name="Lechner B.E."/>
            <person name="Liimatainen K."/>
            <person name="Lipzen A."/>
            <person name="Lukacs Z."/>
            <person name="Mihaltcheva S."/>
            <person name="Morgado L.N."/>
            <person name="Niskanen T."/>
            <person name="Noordeloos M.E."/>
            <person name="Ohm R.A."/>
            <person name="Ortiz-Santana B."/>
            <person name="Ovrebo C."/>
            <person name="Racz N."/>
            <person name="Riley R."/>
            <person name="Savchenko A."/>
            <person name="Shiryaev A."/>
            <person name="Soop K."/>
            <person name="Spirin V."/>
            <person name="Szebenyi C."/>
            <person name="Tomsovsky M."/>
            <person name="Tulloss R.E."/>
            <person name="Uehling J."/>
            <person name="Grigoriev I.V."/>
            <person name="Vagvolgyi C."/>
            <person name="Papp T."/>
            <person name="Martin F.M."/>
            <person name="Miettinen O."/>
            <person name="Hibbett D.S."/>
            <person name="Nagy L.G."/>
        </authorList>
    </citation>
    <scope>NUCLEOTIDE SEQUENCE [LARGE SCALE GENOMIC DNA]</scope>
    <source>
        <strain evidence="2 3">FP101781</strain>
    </source>
</reference>
<protein>
    <submittedName>
        <fullName evidence="2">Uncharacterized protein</fullName>
    </submittedName>
</protein>
<dbReference type="OrthoDB" id="407146at2759"/>
<dbReference type="STRING" id="71717.A0A4Y7TRD1"/>
<evidence type="ECO:0000313" key="3">
    <source>
        <dbReference type="Proteomes" id="UP000298030"/>
    </source>
</evidence>
<organism evidence="2 3">
    <name type="scientific">Coprinellus micaceus</name>
    <name type="common">Glistening ink-cap mushroom</name>
    <name type="synonym">Coprinus micaceus</name>
    <dbReference type="NCBI Taxonomy" id="71717"/>
    <lineage>
        <taxon>Eukaryota</taxon>
        <taxon>Fungi</taxon>
        <taxon>Dikarya</taxon>
        <taxon>Basidiomycota</taxon>
        <taxon>Agaricomycotina</taxon>
        <taxon>Agaricomycetes</taxon>
        <taxon>Agaricomycetidae</taxon>
        <taxon>Agaricales</taxon>
        <taxon>Agaricineae</taxon>
        <taxon>Psathyrellaceae</taxon>
        <taxon>Coprinellus</taxon>
    </lineage>
</organism>
<dbReference type="AlphaFoldDB" id="A0A4Y7TRD1"/>
<dbReference type="Proteomes" id="UP000298030">
    <property type="component" value="Unassembled WGS sequence"/>
</dbReference>
<dbReference type="EMBL" id="QPFP01000005">
    <property type="protein sequence ID" value="TEB36541.1"/>
    <property type="molecule type" value="Genomic_DNA"/>
</dbReference>
<dbReference type="InterPro" id="IPR036440">
    <property type="entry name" value="Peptidase_C15-like_sf"/>
</dbReference>
<sequence length="296" mass="31824">MIYEDILNIVPGLHLRPPQLPEDVPEGTEPPPEGYNFIFHVGAAGRGSLRMEIIGHKYGYNMKDASGAFCSVVPPISAAKNLNNTRGPGAGPPGSMTLAGQYSGPGSIHAGGFGSMGMGYNNERLGYNPAVHDPQPGIPGSETSIRPMRGLVQDLKASGATVIISVDFIYYCSLAESKRSTKALLPYMASAAHYGPTYGQHSYQTQPPFPGSRDSHNPDSSSSSARPNGTIHTYTVKPARVLLMHCPPVNGPLATEEVTETIRRIVMWAGREMEILDMRQMEALREPDEAGTQGFN</sequence>